<dbReference type="EMBL" id="OY882873">
    <property type="protein sequence ID" value="CAK6437659.1"/>
    <property type="molecule type" value="Genomic_DNA"/>
</dbReference>
<feature type="compositionally biased region" description="Gly residues" evidence="1">
    <location>
        <begin position="8"/>
        <end position="22"/>
    </location>
</feature>
<feature type="region of interest" description="Disordered" evidence="1">
    <location>
        <begin position="1"/>
        <end position="25"/>
    </location>
</feature>
<reference evidence="2" key="1">
    <citation type="submission" date="2023-12" db="EMBL/GenBank/DDBJ databases">
        <authorList>
            <person name="Brown T."/>
        </authorList>
    </citation>
    <scope>NUCLEOTIDE SEQUENCE</scope>
</reference>
<evidence type="ECO:0000256" key="1">
    <source>
        <dbReference type="SAM" id="MobiDB-lite"/>
    </source>
</evidence>
<dbReference type="Proteomes" id="UP001314169">
    <property type="component" value="Chromosome 16"/>
</dbReference>
<evidence type="ECO:0000313" key="3">
    <source>
        <dbReference type="Proteomes" id="UP001314169"/>
    </source>
</evidence>
<evidence type="ECO:0000313" key="2">
    <source>
        <dbReference type="EMBL" id="CAK6437659.1"/>
    </source>
</evidence>
<gene>
    <name evidence="2" type="ORF">MPIPNATIZW_LOCUS5965</name>
</gene>
<sequence length="103" mass="10833">MRPPGSCQGEGPGAPWRGGGGSRCQVELPSPPLSCPLRRGKGEGCSQPFQKGSLAASLGGPQCSQDKKVDPQPLVSEAEDPSQLPRCACRFWNKLKLELCGPC</sequence>
<proteinExistence type="predicted"/>
<feature type="region of interest" description="Disordered" evidence="1">
    <location>
        <begin position="52"/>
        <end position="79"/>
    </location>
</feature>
<protein>
    <submittedName>
        <fullName evidence="2">Uncharacterized protein</fullName>
    </submittedName>
</protein>
<name>A0ABN9ZH55_PIPNA</name>
<keyword evidence="3" id="KW-1185">Reference proteome</keyword>
<organism evidence="2 3">
    <name type="scientific">Pipistrellus nathusii</name>
    <name type="common">Nathusius' pipistrelle</name>
    <dbReference type="NCBI Taxonomy" id="59473"/>
    <lineage>
        <taxon>Eukaryota</taxon>
        <taxon>Metazoa</taxon>
        <taxon>Chordata</taxon>
        <taxon>Craniata</taxon>
        <taxon>Vertebrata</taxon>
        <taxon>Euteleostomi</taxon>
        <taxon>Mammalia</taxon>
        <taxon>Eutheria</taxon>
        <taxon>Laurasiatheria</taxon>
        <taxon>Chiroptera</taxon>
        <taxon>Yangochiroptera</taxon>
        <taxon>Vespertilionidae</taxon>
        <taxon>Pipistrellus</taxon>
    </lineage>
</organism>
<accession>A0ABN9ZH55</accession>